<dbReference type="AlphaFoldDB" id="A0AAD4BEC8"/>
<evidence type="ECO:0000313" key="1">
    <source>
        <dbReference type="EMBL" id="KAF8422136.1"/>
    </source>
</evidence>
<gene>
    <name evidence="1" type="ORF">L210DRAFT_953331</name>
</gene>
<name>A0AAD4BEC8_BOLED</name>
<dbReference type="EMBL" id="WHUW01000132">
    <property type="protein sequence ID" value="KAF8422136.1"/>
    <property type="molecule type" value="Genomic_DNA"/>
</dbReference>
<keyword evidence="2" id="KW-1185">Reference proteome</keyword>
<protein>
    <submittedName>
        <fullName evidence="1">Uncharacterized protein</fullName>
    </submittedName>
</protein>
<accession>A0AAD4BEC8</accession>
<organism evidence="1 2">
    <name type="scientific">Boletus edulis BED1</name>
    <dbReference type="NCBI Taxonomy" id="1328754"/>
    <lineage>
        <taxon>Eukaryota</taxon>
        <taxon>Fungi</taxon>
        <taxon>Dikarya</taxon>
        <taxon>Basidiomycota</taxon>
        <taxon>Agaricomycotina</taxon>
        <taxon>Agaricomycetes</taxon>
        <taxon>Agaricomycetidae</taxon>
        <taxon>Boletales</taxon>
        <taxon>Boletineae</taxon>
        <taxon>Boletaceae</taxon>
        <taxon>Boletoideae</taxon>
        <taxon>Boletus</taxon>
    </lineage>
</organism>
<comment type="caution">
    <text evidence="1">The sequence shown here is derived from an EMBL/GenBank/DDBJ whole genome shotgun (WGS) entry which is preliminary data.</text>
</comment>
<evidence type="ECO:0000313" key="2">
    <source>
        <dbReference type="Proteomes" id="UP001194468"/>
    </source>
</evidence>
<reference evidence="1" key="2">
    <citation type="journal article" date="2020" name="Nat. Commun.">
        <title>Large-scale genome sequencing of mycorrhizal fungi provides insights into the early evolution of symbiotic traits.</title>
        <authorList>
            <person name="Miyauchi S."/>
            <person name="Kiss E."/>
            <person name="Kuo A."/>
            <person name="Drula E."/>
            <person name="Kohler A."/>
            <person name="Sanchez-Garcia M."/>
            <person name="Morin E."/>
            <person name="Andreopoulos B."/>
            <person name="Barry K.W."/>
            <person name="Bonito G."/>
            <person name="Buee M."/>
            <person name="Carver A."/>
            <person name="Chen C."/>
            <person name="Cichocki N."/>
            <person name="Clum A."/>
            <person name="Culley D."/>
            <person name="Crous P.W."/>
            <person name="Fauchery L."/>
            <person name="Girlanda M."/>
            <person name="Hayes R.D."/>
            <person name="Keri Z."/>
            <person name="LaButti K."/>
            <person name="Lipzen A."/>
            <person name="Lombard V."/>
            <person name="Magnuson J."/>
            <person name="Maillard F."/>
            <person name="Murat C."/>
            <person name="Nolan M."/>
            <person name="Ohm R.A."/>
            <person name="Pangilinan J."/>
            <person name="Pereira M.F."/>
            <person name="Perotto S."/>
            <person name="Peter M."/>
            <person name="Pfister S."/>
            <person name="Riley R."/>
            <person name="Sitrit Y."/>
            <person name="Stielow J.B."/>
            <person name="Szollosi G."/>
            <person name="Zifcakova L."/>
            <person name="Stursova M."/>
            <person name="Spatafora J.W."/>
            <person name="Tedersoo L."/>
            <person name="Vaario L.M."/>
            <person name="Yamada A."/>
            <person name="Yan M."/>
            <person name="Wang P."/>
            <person name="Xu J."/>
            <person name="Bruns T."/>
            <person name="Baldrian P."/>
            <person name="Vilgalys R."/>
            <person name="Dunand C."/>
            <person name="Henrissat B."/>
            <person name="Grigoriev I.V."/>
            <person name="Hibbett D."/>
            <person name="Nagy L.G."/>
            <person name="Martin F.M."/>
        </authorList>
    </citation>
    <scope>NUCLEOTIDE SEQUENCE</scope>
    <source>
        <strain evidence="1">BED1</strain>
    </source>
</reference>
<sequence length="57" mass="6447">VDDVETQSKSEGRHWTLEGQCEQAMAMAKANGKRKSVMVVSTRKSYIHIFIPFMCEG</sequence>
<proteinExistence type="predicted"/>
<reference evidence="1" key="1">
    <citation type="submission" date="2019-10" db="EMBL/GenBank/DDBJ databases">
        <authorList>
            <consortium name="DOE Joint Genome Institute"/>
            <person name="Kuo A."/>
            <person name="Miyauchi S."/>
            <person name="Kiss E."/>
            <person name="Drula E."/>
            <person name="Kohler A."/>
            <person name="Sanchez-Garcia M."/>
            <person name="Andreopoulos B."/>
            <person name="Barry K.W."/>
            <person name="Bonito G."/>
            <person name="Buee M."/>
            <person name="Carver A."/>
            <person name="Chen C."/>
            <person name="Cichocki N."/>
            <person name="Clum A."/>
            <person name="Culley D."/>
            <person name="Crous P.W."/>
            <person name="Fauchery L."/>
            <person name="Girlanda M."/>
            <person name="Hayes R."/>
            <person name="Keri Z."/>
            <person name="LaButti K."/>
            <person name="Lipzen A."/>
            <person name="Lombard V."/>
            <person name="Magnuson J."/>
            <person name="Maillard F."/>
            <person name="Morin E."/>
            <person name="Murat C."/>
            <person name="Nolan M."/>
            <person name="Ohm R."/>
            <person name="Pangilinan J."/>
            <person name="Pereira M."/>
            <person name="Perotto S."/>
            <person name="Peter M."/>
            <person name="Riley R."/>
            <person name="Sitrit Y."/>
            <person name="Stielow B."/>
            <person name="Szollosi G."/>
            <person name="Zifcakova L."/>
            <person name="Stursova M."/>
            <person name="Spatafora J.W."/>
            <person name="Tedersoo L."/>
            <person name="Vaario L.-M."/>
            <person name="Yamada A."/>
            <person name="Yan M."/>
            <person name="Wang P."/>
            <person name="Xu J."/>
            <person name="Bruns T."/>
            <person name="Baldrian P."/>
            <person name="Vilgalys R."/>
            <person name="Henrissat B."/>
            <person name="Grigoriev I.V."/>
            <person name="Hibbett D."/>
            <person name="Nagy L.G."/>
            <person name="Martin F.M."/>
        </authorList>
    </citation>
    <scope>NUCLEOTIDE SEQUENCE</scope>
    <source>
        <strain evidence="1">BED1</strain>
    </source>
</reference>
<feature type="non-terminal residue" evidence="1">
    <location>
        <position position="1"/>
    </location>
</feature>
<dbReference type="Proteomes" id="UP001194468">
    <property type="component" value="Unassembled WGS sequence"/>
</dbReference>